<proteinExistence type="predicted"/>
<dbReference type="InterPro" id="IPR035234">
    <property type="entry name" value="IgGFc-bd_N"/>
</dbReference>
<dbReference type="RefSeq" id="XP_035825629.1">
    <property type="nucleotide sequence ID" value="XM_035969736.1"/>
</dbReference>
<protein>
    <submittedName>
        <fullName evidence="5">Uncharacterized protein LOC101854795</fullName>
    </submittedName>
</protein>
<evidence type="ECO:0000259" key="3">
    <source>
        <dbReference type="Pfam" id="PF17517"/>
    </source>
</evidence>
<gene>
    <name evidence="5" type="primary">LOC101854795</name>
</gene>
<feature type="signal peptide" evidence="2">
    <location>
        <begin position="1"/>
        <end position="19"/>
    </location>
</feature>
<keyword evidence="4" id="KW-1185">Reference proteome</keyword>
<dbReference type="Proteomes" id="UP000694888">
    <property type="component" value="Unplaced"/>
</dbReference>
<accession>A0ABM1VT87</accession>
<sequence>MNFIIFILLFFSFVGKELASSNLVAGIYMNGEGTGVQQTVNVYSPREKPAKVWTFNYTNTEMSEQLLNCDYGNGFTFETMVIKFDYPNAVTALIGYQYYGVIKSCLARYLLLPVKALGTRYLVTRVWETGFFSIVAAEEKTKVKLRLGQSDAGFPIPKRQMAPFFSKSDEETITLEKYEGFQMWFMHVKRKRSIGFVEIEANQKVAVVNGASKLKNSSIKWVLCRSLYSADIVTPTAAQSRAYVVPTFLIPKGRKVIQTSHVLVSALESDTTFEIKGSTNYYRGYIPFKGGSHNWTSTHHDFLYIVYANKPIMVNIVRQRYIIIRRSQHMALQFSYAVPPQSFYNYHVFRRHKDNDFIQAYVLILRDETHATVIEWNNVVLADRTCDYFRLSHSPYVALRCAPYLLKSHYGLFESFYHSHIRFAVYFYSVDVYNSKVSIGARTVELENTPCVNSEPFIDDLVDNDCDGSIDEEIHNGLDDDGDGVIDEDTTSVLHDPGDTNCTVWASWACTVDCEAVGVWHRTRNCTSTRSLLLKPFDMERQVTKTCNMTKVLCHEVAEKDKKKQKGPCPRGRWSKDCGKLCPAHCKDNKCRVLSGACMSCVPGYRGFKCNKACPAGRYGFQCQRKCPDECTRECNHVTGFCEVYDLSYWWIVSTIVVLLVGLGPLLFMFMQTTDNVRKRQFDEYEMEITAREEEKGGNRNGKLRRRSE</sequence>
<keyword evidence="1" id="KW-0472">Membrane</keyword>
<keyword evidence="1" id="KW-0812">Transmembrane</keyword>
<organism evidence="4 5">
    <name type="scientific">Aplysia californica</name>
    <name type="common">California sea hare</name>
    <dbReference type="NCBI Taxonomy" id="6500"/>
    <lineage>
        <taxon>Eukaryota</taxon>
        <taxon>Metazoa</taxon>
        <taxon>Spiralia</taxon>
        <taxon>Lophotrochozoa</taxon>
        <taxon>Mollusca</taxon>
        <taxon>Gastropoda</taxon>
        <taxon>Heterobranchia</taxon>
        <taxon>Euthyneura</taxon>
        <taxon>Tectipleura</taxon>
        <taxon>Aplysiida</taxon>
        <taxon>Aplysioidea</taxon>
        <taxon>Aplysiidae</taxon>
        <taxon>Aplysia</taxon>
    </lineage>
</organism>
<feature type="domain" description="IgGFc-binding protein N-terminal" evidence="3">
    <location>
        <begin position="109"/>
        <end position="372"/>
    </location>
</feature>
<feature type="chain" id="PRO_5047046197" evidence="2">
    <location>
        <begin position="20"/>
        <end position="709"/>
    </location>
</feature>
<keyword evidence="1" id="KW-1133">Transmembrane helix</keyword>
<evidence type="ECO:0000313" key="5">
    <source>
        <dbReference type="RefSeq" id="XP_035825629.1"/>
    </source>
</evidence>
<reference evidence="5" key="1">
    <citation type="submission" date="2025-08" db="UniProtKB">
        <authorList>
            <consortium name="RefSeq"/>
        </authorList>
    </citation>
    <scope>IDENTIFICATION</scope>
</reference>
<dbReference type="PANTHER" id="PTHR24035">
    <property type="entry name" value="MULTIPLE EPIDERMAL GROWTH FACTOR-LIKE DOMAINS PROTEIN"/>
    <property type="match status" value="1"/>
</dbReference>
<dbReference type="PANTHER" id="PTHR24035:SF109">
    <property type="entry name" value="PROTEIN DRAPER"/>
    <property type="match status" value="1"/>
</dbReference>
<feature type="transmembrane region" description="Helical" evidence="1">
    <location>
        <begin position="649"/>
        <end position="670"/>
    </location>
</feature>
<dbReference type="Pfam" id="PF17517">
    <property type="entry name" value="IgGFc_binding"/>
    <property type="match status" value="1"/>
</dbReference>
<dbReference type="Gene3D" id="2.170.300.10">
    <property type="entry name" value="Tie2 ligand-binding domain superfamily"/>
    <property type="match status" value="1"/>
</dbReference>
<evidence type="ECO:0000256" key="1">
    <source>
        <dbReference type="SAM" id="Phobius"/>
    </source>
</evidence>
<dbReference type="InterPro" id="IPR052108">
    <property type="entry name" value="MEGF/SIB"/>
</dbReference>
<evidence type="ECO:0000256" key="2">
    <source>
        <dbReference type="SAM" id="SignalP"/>
    </source>
</evidence>
<dbReference type="GeneID" id="101854795"/>
<name>A0ABM1VT87_APLCA</name>
<keyword evidence="2" id="KW-0732">Signal</keyword>
<evidence type="ECO:0000313" key="4">
    <source>
        <dbReference type="Proteomes" id="UP000694888"/>
    </source>
</evidence>